<dbReference type="RefSeq" id="WP_219871614.1">
    <property type="nucleotide sequence ID" value="NZ_JAHZIJ010000003.1"/>
</dbReference>
<dbReference type="InterPro" id="IPR006060">
    <property type="entry name" value="Maltose/Cyclodextrin-bd"/>
</dbReference>
<dbReference type="PANTHER" id="PTHR30061:SF50">
    <property type="entry name" value="MALTOSE_MALTODEXTRIN-BINDING PERIPLASMIC PROTEIN"/>
    <property type="match status" value="1"/>
</dbReference>
<evidence type="ECO:0000313" key="7">
    <source>
        <dbReference type="EMBL" id="MBW7474361.1"/>
    </source>
</evidence>
<feature type="signal peptide" evidence="5">
    <location>
        <begin position="1"/>
        <end position="22"/>
    </location>
</feature>
<comment type="caution">
    <text evidence="7">The sequence shown here is derived from an EMBL/GenBank/DDBJ whole genome shotgun (WGS) entry which is preliminary data.</text>
</comment>
<keyword evidence="3 5" id="KW-0762">Sugar transport</keyword>
<keyword evidence="5" id="KW-1003">Cell membrane</keyword>
<proteinExistence type="inferred from homology"/>
<accession>A0ABS7D3D0</accession>
<comment type="subcellular location">
    <subcellularLocation>
        <location evidence="5">Cell membrane</location>
        <topology evidence="5">Lipid-anchor</topology>
    </subcellularLocation>
</comment>
<keyword evidence="8" id="KW-1185">Reference proteome</keyword>
<dbReference type="SUPFAM" id="SSF53850">
    <property type="entry name" value="Periplasmic binding protein-like II"/>
    <property type="match status" value="1"/>
</dbReference>
<dbReference type="PANTHER" id="PTHR30061">
    <property type="entry name" value="MALTOSE-BINDING PERIPLASMIC PROTEIN"/>
    <property type="match status" value="1"/>
</dbReference>
<evidence type="ECO:0000256" key="3">
    <source>
        <dbReference type="ARBA" id="ARBA00022597"/>
    </source>
</evidence>
<reference evidence="7 8" key="1">
    <citation type="submission" date="2021-07" db="EMBL/GenBank/DDBJ databases">
        <title>Paenibacillus radiodurans sp. nov., isolated from the southeastern edge of Tengger Desert.</title>
        <authorList>
            <person name="Zhang G."/>
        </authorList>
    </citation>
    <scope>NUCLEOTIDE SEQUENCE [LARGE SCALE GENOMIC DNA]</scope>
    <source>
        <strain evidence="7 8">DT7-4</strain>
    </source>
</reference>
<dbReference type="PROSITE" id="PS51257">
    <property type="entry name" value="PROKAR_LIPOPROTEIN"/>
    <property type="match status" value="1"/>
</dbReference>
<dbReference type="PRINTS" id="PR00181">
    <property type="entry name" value="MALTOSEBP"/>
</dbReference>
<keyword evidence="5" id="KW-0472">Membrane</keyword>
<evidence type="ECO:0000256" key="4">
    <source>
        <dbReference type="ARBA" id="ARBA00022729"/>
    </source>
</evidence>
<keyword evidence="5" id="KW-0449">Lipoprotein</keyword>
<evidence type="ECO:0000256" key="6">
    <source>
        <dbReference type="SAM" id="MobiDB-lite"/>
    </source>
</evidence>
<sequence>MKTLKRKGLLILMAALLTFTLAACGGANENNGKTTNTETKTNNTNTPTNDNASTATEEVVPEEGASLLVWEESTDFEYLESVAADFKTKYNVDVKFEHVAAPDQADRLANDAPAGLAADVVMFAHDKLGNAVEAGLLFPNDVLEEQTKASHPEASISASSYGGTLYGYPKSVETYAVFYNKALVKDLPKTWDDVIAFSKSFTDNSAKKYGIMWEARLLFFNYPFFANKGGYIWGKDNTDPTDIGLNNEGSIEGAKYLQSLAEILPLKAENITWDVKTQLFTEGKVAFNIDGPWAISSFKDKVDFGVIPLPDQPDGSKSISLSGVRSYYVNSYTKYPNAAKLFASFLTNKENALKGFQMTGMLPSNKDAAADPLITNDPILSGFIQQFANSVPMPSIPQTNNVWTPMEGAITKIWNNKTQDVKAALDEAVKTIQESLASTAAK</sequence>
<name>A0ABS7D3D0_9BACL</name>
<keyword evidence="2 5" id="KW-0813">Transport</keyword>
<evidence type="ECO:0000256" key="2">
    <source>
        <dbReference type="ARBA" id="ARBA00022448"/>
    </source>
</evidence>
<dbReference type="CDD" id="cd13586">
    <property type="entry name" value="PBP2_Maltose_binding_like"/>
    <property type="match status" value="1"/>
</dbReference>
<feature type="chain" id="PRO_5044977037" description="Maltodextrin-binding protein" evidence="5">
    <location>
        <begin position="23"/>
        <end position="442"/>
    </location>
</feature>
<dbReference type="EMBL" id="JAHZIJ010000003">
    <property type="protein sequence ID" value="MBW7474361.1"/>
    <property type="molecule type" value="Genomic_DNA"/>
</dbReference>
<dbReference type="InterPro" id="IPR006059">
    <property type="entry name" value="SBP"/>
</dbReference>
<dbReference type="Pfam" id="PF13416">
    <property type="entry name" value="SBP_bac_8"/>
    <property type="match status" value="1"/>
</dbReference>
<dbReference type="Proteomes" id="UP000812277">
    <property type="component" value="Unassembled WGS sequence"/>
</dbReference>
<feature type="region of interest" description="Disordered" evidence="6">
    <location>
        <begin position="27"/>
        <end position="55"/>
    </location>
</feature>
<evidence type="ECO:0000256" key="1">
    <source>
        <dbReference type="ARBA" id="ARBA00008520"/>
    </source>
</evidence>
<evidence type="ECO:0000256" key="5">
    <source>
        <dbReference type="RuleBase" id="RU365005"/>
    </source>
</evidence>
<gene>
    <name evidence="7" type="ORF">K0T92_06360</name>
</gene>
<keyword evidence="4 5" id="KW-0732">Signal</keyword>
<protein>
    <recommendedName>
        <fullName evidence="5">Maltodextrin-binding protein</fullName>
    </recommendedName>
</protein>
<comment type="similarity">
    <text evidence="1 5">Belongs to the bacterial solute-binding protein 1 family.</text>
</comment>
<evidence type="ECO:0000313" key="8">
    <source>
        <dbReference type="Proteomes" id="UP000812277"/>
    </source>
</evidence>
<organism evidence="7 8">
    <name type="scientific">Paenibacillus oenotherae</name>
    <dbReference type="NCBI Taxonomy" id="1435645"/>
    <lineage>
        <taxon>Bacteria</taxon>
        <taxon>Bacillati</taxon>
        <taxon>Bacillota</taxon>
        <taxon>Bacilli</taxon>
        <taxon>Bacillales</taxon>
        <taxon>Paenibacillaceae</taxon>
        <taxon>Paenibacillus</taxon>
    </lineage>
</organism>
<dbReference type="Gene3D" id="3.40.190.10">
    <property type="entry name" value="Periplasmic binding protein-like II"/>
    <property type="match status" value="2"/>
</dbReference>